<dbReference type="Proteomes" id="UP001589627">
    <property type="component" value="Unassembled WGS sequence"/>
</dbReference>
<dbReference type="RefSeq" id="WP_378201993.1">
    <property type="nucleotide sequence ID" value="NZ_JBHLZP010000103.1"/>
</dbReference>
<evidence type="ECO:0000313" key="1">
    <source>
        <dbReference type="EMBL" id="MFB9833747.1"/>
    </source>
</evidence>
<reference evidence="1 2" key="1">
    <citation type="submission" date="2024-09" db="EMBL/GenBank/DDBJ databases">
        <authorList>
            <person name="Sun Q."/>
            <person name="Mori K."/>
        </authorList>
    </citation>
    <scope>NUCLEOTIDE SEQUENCE [LARGE SCALE GENOMIC DNA]</scope>
    <source>
        <strain evidence="1 2">TBRC 0563</strain>
    </source>
</reference>
<dbReference type="EMBL" id="JBHLZP010000103">
    <property type="protein sequence ID" value="MFB9833747.1"/>
    <property type="molecule type" value="Genomic_DNA"/>
</dbReference>
<gene>
    <name evidence="1" type="ORF">ACFFNX_16270</name>
</gene>
<name>A0ABV5YI99_9ACTN</name>
<sequence>MEEELENLTSKQLHDRAVERAVRHLDVAFLWRLTRAIPAAQAAAGHTDQAEADVSHLSSILNELVHSGGGEVADELRPLYIEYLRGS</sequence>
<accession>A0ABV5YI99</accession>
<keyword evidence="2" id="KW-1185">Reference proteome</keyword>
<organism evidence="1 2">
    <name type="scientific">Actinoallomurus acaciae</name>
    <dbReference type="NCBI Taxonomy" id="502577"/>
    <lineage>
        <taxon>Bacteria</taxon>
        <taxon>Bacillati</taxon>
        <taxon>Actinomycetota</taxon>
        <taxon>Actinomycetes</taxon>
        <taxon>Streptosporangiales</taxon>
        <taxon>Thermomonosporaceae</taxon>
        <taxon>Actinoallomurus</taxon>
    </lineage>
</organism>
<proteinExistence type="predicted"/>
<protein>
    <submittedName>
        <fullName evidence="1">Uncharacterized protein</fullName>
    </submittedName>
</protein>
<evidence type="ECO:0000313" key="2">
    <source>
        <dbReference type="Proteomes" id="UP001589627"/>
    </source>
</evidence>
<comment type="caution">
    <text evidence="1">The sequence shown here is derived from an EMBL/GenBank/DDBJ whole genome shotgun (WGS) entry which is preliminary data.</text>
</comment>